<name>A0ACD3BHG1_9AGAR</name>
<dbReference type="EMBL" id="ML208259">
    <property type="protein sequence ID" value="TFK77067.1"/>
    <property type="molecule type" value="Genomic_DNA"/>
</dbReference>
<organism evidence="1 2">
    <name type="scientific">Pluteus cervinus</name>
    <dbReference type="NCBI Taxonomy" id="181527"/>
    <lineage>
        <taxon>Eukaryota</taxon>
        <taxon>Fungi</taxon>
        <taxon>Dikarya</taxon>
        <taxon>Basidiomycota</taxon>
        <taxon>Agaricomycotina</taxon>
        <taxon>Agaricomycetes</taxon>
        <taxon>Agaricomycetidae</taxon>
        <taxon>Agaricales</taxon>
        <taxon>Pluteineae</taxon>
        <taxon>Pluteaceae</taxon>
        <taxon>Pluteus</taxon>
    </lineage>
</organism>
<gene>
    <name evidence="1" type="ORF">BDN72DRAFT_783800</name>
</gene>
<accession>A0ACD3BHG1</accession>
<sequence length="236" mass="25368">MIAGLSKAVTLYLSPLLALTAIFLTLFTYISPTLMLHEQVALLTVTPSLSLIQDGPQEDVDGPSLFLGVLGSCSRTSNNGSVTCTSVSINPTYNTSALPKNAPNLLLSAPTTATPAFIALAIFLSVLFFITFTAISFRHKMSAKLAATLDKPALQRFSAWIGFFGFLIGITSFLIVRMWFGKAVQDFNNTIMVLGQEGPKLVANLSNGFTMVWVGYAFYAVPVIISLSKLNVQASK</sequence>
<keyword evidence="2" id="KW-1185">Reference proteome</keyword>
<dbReference type="Proteomes" id="UP000308600">
    <property type="component" value="Unassembled WGS sequence"/>
</dbReference>
<evidence type="ECO:0000313" key="2">
    <source>
        <dbReference type="Proteomes" id="UP000308600"/>
    </source>
</evidence>
<proteinExistence type="predicted"/>
<reference evidence="1 2" key="1">
    <citation type="journal article" date="2019" name="Nat. Ecol. Evol.">
        <title>Megaphylogeny resolves global patterns of mushroom evolution.</title>
        <authorList>
            <person name="Varga T."/>
            <person name="Krizsan K."/>
            <person name="Foldi C."/>
            <person name="Dima B."/>
            <person name="Sanchez-Garcia M."/>
            <person name="Sanchez-Ramirez S."/>
            <person name="Szollosi G.J."/>
            <person name="Szarkandi J.G."/>
            <person name="Papp V."/>
            <person name="Albert L."/>
            <person name="Andreopoulos W."/>
            <person name="Angelini C."/>
            <person name="Antonin V."/>
            <person name="Barry K.W."/>
            <person name="Bougher N.L."/>
            <person name="Buchanan P."/>
            <person name="Buyck B."/>
            <person name="Bense V."/>
            <person name="Catcheside P."/>
            <person name="Chovatia M."/>
            <person name="Cooper J."/>
            <person name="Damon W."/>
            <person name="Desjardin D."/>
            <person name="Finy P."/>
            <person name="Geml J."/>
            <person name="Haridas S."/>
            <person name="Hughes K."/>
            <person name="Justo A."/>
            <person name="Karasinski D."/>
            <person name="Kautmanova I."/>
            <person name="Kiss B."/>
            <person name="Kocsube S."/>
            <person name="Kotiranta H."/>
            <person name="LaButti K.M."/>
            <person name="Lechner B.E."/>
            <person name="Liimatainen K."/>
            <person name="Lipzen A."/>
            <person name="Lukacs Z."/>
            <person name="Mihaltcheva S."/>
            <person name="Morgado L.N."/>
            <person name="Niskanen T."/>
            <person name="Noordeloos M.E."/>
            <person name="Ohm R.A."/>
            <person name="Ortiz-Santana B."/>
            <person name="Ovrebo C."/>
            <person name="Racz N."/>
            <person name="Riley R."/>
            <person name="Savchenko A."/>
            <person name="Shiryaev A."/>
            <person name="Soop K."/>
            <person name="Spirin V."/>
            <person name="Szebenyi C."/>
            <person name="Tomsovsky M."/>
            <person name="Tulloss R.E."/>
            <person name="Uehling J."/>
            <person name="Grigoriev I.V."/>
            <person name="Vagvolgyi C."/>
            <person name="Papp T."/>
            <person name="Martin F.M."/>
            <person name="Miettinen O."/>
            <person name="Hibbett D.S."/>
            <person name="Nagy L.G."/>
        </authorList>
    </citation>
    <scope>NUCLEOTIDE SEQUENCE [LARGE SCALE GENOMIC DNA]</scope>
    <source>
        <strain evidence="1 2">NL-1719</strain>
    </source>
</reference>
<protein>
    <submittedName>
        <fullName evidence="1">Uncharacterized protein</fullName>
    </submittedName>
</protein>
<evidence type="ECO:0000313" key="1">
    <source>
        <dbReference type="EMBL" id="TFK77067.1"/>
    </source>
</evidence>